<dbReference type="RefSeq" id="WP_164322807.1">
    <property type="nucleotide sequence ID" value="NZ_JAAGLU010000048.1"/>
</dbReference>
<accession>A0A6B3C4Q4</accession>
<sequence length="171" mass="19020">MLSTALLELERYNWSGLRCGCGDGAAHLPVTFRKLLEAKSPQHAVGYRLDGHVEVQSMLFEAAVPAVSVILAALTEELAPFVRSHFLVTLLFAVSGESHSSETAAGRENLDEECCERAREGLWVLYREAMSGDTENALDIIEILEEDETRFSHFRTALADRLAKQQKARSR</sequence>
<proteinExistence type="predicted"/>
<comment type="caution">
    <text evidence="1">The sequence shown here is derived from an EMBL/GenBank/DDBJ whole genome shotgun (WGS) entry which is preliminary data.</text>
</comment>
<organism evidence="1">
    <name type="scientific">Streptomyces sp. SID12501</name>
    <dbReference type="NCBI Taxonomy" id="2706042"/>
    <lineage>
        <taxon>Bacteria</taxon>
        <taxon>Bacillati</taxon>
        <taxon>Actinomycetota</taxon>
        <taxon>Actinomycetes</taxon>
        <taxon>Kitasatosporales</taxon>
        <taxon>Streptomycetaceae</taxon>
        <taxon>Streptomyces</taxon>
    </lineage>
</organism>
<reference evidence="1" key="1">
    <citation type="submission" date="2020-01" db="EMBL/GenBank/DDBJ databases">
        <title>Insect and environment-associated Actinomycetes.</title>
        <authorList>
            <person name="Currrie C."/>
            <person name="Chevrette M."/>
            <person name="Carlson C."/>
            <person name="Stubbendieck R."/>
            <person name="Wendt-Pienkowski E."/>
        </authorList>
    </citation>
    <scope>NUCLEOTIDE SEQUENCE</scope>
    <source>
        <strain evidence="1">SID12501</strain>
    </source>
</reference>
<dbReference type="AlphaFoldDB" id="A0A6B3C4Q4"/>
<name>A0A6B3C4Q4_9ACTN</name>
<gene>
    <name evidence="1" type="ORF">G3I71_39620</name>
</gene>
<protein>
    <submittedName>
        <fullName evidence="1">Uncharacterized protein</fullName>
    </submittedName>
</protein>
<evidence type="ECO:0000313" key="1">
    <source>
        <dbReference type="EMBL" id="NEC91765.1"/>
    </source>
</evidence>
<dbReference type="EMBL" id="JAAGLU010000048">
    <property type="protein sequence ID" value="NEC91765.1"/>
    <property type="molecule type" value="Genomic_DNA"/>
</dbReference>